<evidence type="ECO:0000256" key="1">
    <source>
        <dbReference type="ARBA" id="ARBA00004123"/>
    </source>
</evidence>
<dbReference type="SUPFAM" id="SSF50249">
    <property type="entry name" value="Nucleic acid-binding proteins"/>
    <property type="match status" value="1"/>
</dbReference>
<dbReference type="OrthoDB" id="6507257at2759"/>
<evidence type="ECO:0000256" key="2">
    <source>
        <dbReference type="ARBA" id="ARBA00004574"/>
    </source>
</evidence>
<comment type="subcellular location">
    <subcellularLocation>
        <location evidence="2">Chromosome</location>
        <location evidence="2">Telomere</location>
    </subcellularLocation>
    <subcellularLocation>
        <location evidence="1">Nucleus</location>
    </subcellularLocation>
</comment>
<feature type="region of interest" description="Disordered" evidence="8">
    <location>
        <begin position="178"/>
        <end position="211"/>
    </location>
</feature>
<dbReference type="Proteomes" id="UP000728032">
    <property type="component" value="Unassembled WGS sequence"/>
</dbReference>
<feature type="region of interest" description="Disordered" evidence="8">
    <location>
        <begin position="226"/>
        <end position="304"/>
    </location>
</feature>
<keyword evidence="4" id="KW-0158">Chromosome</keyword>
<evidence type="ECO:0000256" key="3">
    <source>
        <dbReference type="ARBA" id="ARBA00008442"/>
    </source>
</evidence>
<dbReference type="EMBL" id="OC925589">
    <property type="protein sequence ID" value="CAD7656220.1"/>
    <property type="molecule type" value="Genomic_DNA"/>
</dbReference>
<reference evidence="10" key="1">
    <citation type="submission" date="2020-11" db="EMBL/GenBank/DDBJ databases">
        <authorList>
            <person name="Tran Van P."/>
        </authorList>
    </citation>
    <scope>NUCLEOTIDE SEQUENCE</scope>
</reference>
<dbReference type="Gene3D" id="2.40.50.140">
    <property type="entry name" value="Nucleic acid-binding proteins"/>
    <property type="match status" value="1"/>
</dbReference>
<feature type="compositionally biased region" description="Acidic residues" evidence="8">
    <location>
        <begin position="226"/>
        <end position="239"/>
    </location>
</feature>
<feature type="compositionally biased region" description="Basic and acidic residues" evidence="8">
    <location>
        <begin position="198"/>
        <end position="207"/>
    </location>
</feature>
<evidence type="ECO:0000256" key="6">
    <source>
        <dbReference type="ARBA" id="ARBA00023125"/>
    </source>
</evidence>
<dbReference type="GO" id="GO:0000781">
    <property type="term" value="C:chromosome, telomeric region"/>
    <property type="evidence" value="ECO:0007669"/>
    <property type="project" value="UniProtKB-SubCell"/>
</dbReference>
<dbReference type="InterPro" id="IPR012340">
    <property type="entry name" value="NA-bd_OB-fold"/>
</dbReference>
<gene>
    <name evidence="10" type="ORF">ONB1V03_LOCUS12860</name>
</gene>
<dbReference type="GO" id="GO:0005634">
    <property type="term" value="C:nucleus"/>
    <property type="evidence" value="ECO:0007669"/>
    <property type="project" value="UniProtKB-SubCell"/>
</dbReference>
<evidence type="ECO:0000313" key="10">
    <source>
        <dbReference type="EMBL" id="CAD7656220.1"/>
    </source>
</evidence>
<keyword evidence="7" id="KW-0539">Nucleus</keyword>
<evidence type="ECO:0000256" key="8">
    <source>
        <dbReference type="SAM" id="MobiDB-lite"/>
    </source>
</evidence>
<accession>A0A7R9M9Q1</accession>
<evidence type="ECO:0000256" key="5">
    <source>
        <dbReference type="ARBA" id="ARBA00022895"/>
    </source>
</evidence>
<evidence type="ECO:0000313" key="11">
    <source>
        <dbReference type="Proteomes" id="UP000728032"/>
    </source>
</evidence>
<proteinExistence type="inferred from homology"/>
<dbReference type="EMBL" id="CAJPVJ010010764">
    <property type="protein sequence ID" value="CAG2173407.1"/>
    <property type="molecule type" value="Genomic_DNA"/>
</dbReference>
<dbReference type="Pfam" id="PF16686">
    <property type="entry name" value="POT1PC"/>
    <property type="match status" value="1"/>
</dbReference>
<dbReference type="GO" id="GO:0043047">
    <property type="term" value="F:single-stranded telomeric DNA binding"/>
    <property type="evidence" value="ECO:0007669"/>
    <property type="project" value="InterPro"/>
</dbReference>
<dbReference type="AlphaFoldDB" id="A0A7R9M9Q1"/>
<evidence type="ECO:0000256" key="4">
    <source>
        <dbReference type="ARBA" id="ARBA00022454"/>
    </source>
</evidence>
<feature type="domain" description="Protection of telomeres protein 1 ssDNA-binding" evidence="9">
    <location>
        <begin position="451"/>
        <end position="592"/>
    </location>
</feature>
<evidence type="ECO:0000259" key="9">
    <source>
        <dbReference type="Pfam" id="PF16686"/>
    </source>
</evidence>
<feature type="compositionally biased region" description="Low complexity" evidence="8">
    <location>
        <begin position="283"/>
        <end position="304"/>
    </location>
</feature>
<organism evidence="10">
    <name type="scientific">Oppiella nova</name>
    <dbReference type="NCBI Taxonomy" id="334625"/>
    <lineage>
        <taxon>Eukaryota</taxon>
        <taxon>Metazoa</taxon>
        <taxon>Ecdysozoa</taxon>
        <taxon>Arthropoda</taxon>
        <taxon>Chelicerata</taxon>
        <taxon>Arachnida</taxon>
        <taxon>Acari</taxon>
        <taxon>Acariformes</taxon>
        <taxon>Sarcoptiformes</taxon>
        <taxon>Oribatida</taxon>
        <taxon>Brachypylina</taxon>
        <taxon>Oppioidea</taxon>
        <taxon>Oppiidae</taxon>
        <taxon>Oppiella</taxon>
    </lineage>
</organism>
<feature type="compositionally biased region" description="Basic and acidic residues" evidence="8">
    <location>
        <begin position="240"/>
        <end position="260"/>
    </location>
</feature>
<sequence length="897" mass="102875">MNGKRALNLWTFLVNSWTDCFDAKYRLRSCCPRLVSTEMVIISADALKTYTKYSEHKLKLKVIHFCPIDGKESDAKCKRTVVTTDCSQPKTPQPDTQRYLVIIFYGSYAKTPFKKSALKTGQVFTIQRFETTTMPKNKVFKANGTLLKDFYEPLVVVKAEYEPSIKWLVSLREEPFTGVADSDSLPEDHQPSSAATRPDNDNADHRVNKSVTLSAKKKLKFGSSDDEMDIELPSDDDFDTDSRRVTRQKANESAKRHDIHVCLSPRNQNKTNKSSHTSSPQISARSPATSARTPASTARSPTTAANRRYEYKTLIEVHNLFPVSGKTYCHIYGVLRYRDYRKNAMYLRDEKAFTMTVQLRPGNSSFRHYPGAKPGDVIRVHRILLAPNCLEPICCDPKDMVVFEAFQDSEQFSPIKTSINMTIEQFDRHRKRELEEWFANELVGDSLSEKKHTDYNSYAELTVQVLRKTTTRDRTELVVWDTTRPALRTHSSHVSTAGMSLTSAEEELIRIVNENQMSIVVTVFEQHSNDAQSIKPFDFIVLFNVNIRNDRYREGFHTYSLHSTYAYGKCIRYVKPNSILSKKLYDRIEEYKVMSAVNVESPALEDAFPSQSFLMDSKKLYDRIEEYKVMSAVNVESPALDDAFPSQSFLIDSQDVEQTVPEESAVFSDMADFEVNFDEVIDVLDREESYLPVTNIVDIPSKNILIDELVRTAEDKHLYKVKARVVNYLPSNERRDVISVLCTNQECHRMITLRQAVAEDPLIESIIESSKEKRLSLNCFKCKQSSCVLVFKLIFILEDNKHHKVMAQLFGYNAELFLRATPVEVLQTDSKWHFVERLLNYICAKISSIDSKKSSNVLNYWVLQPSRVDNNENDVFIYQIRTVVAIETADKCIGLNI</sequence>
<evidence type="ECO:0000256" key="7">
    <source>
        <dbReference type="ARBA" id="ARBA00023242"/>
    </source>
</evidence>
<dbReference type="InterPro" id="IPR032042">
    <property type="entry name" value="POT1PC"/>
</dbReference>
<keyword evidence="11" id="KW-1185">Reference proteome</keyword>
<keyword evidence="5" id="KW-0779">Telomere</keyword>
<feature type="compositionally biased region" description="Polar residues" evidence="8">
    <location>
        <begin position="265"/>
        <end position="282"/>
    </location>
</feature>
<name>A0A7R9M9Q1_9ACAR</name>
<protein>
    <recommendedName>
        <fullName evidence="9">Protection of telomeres protein 1 ssDNA-binding domain-containing protein</fullName>
    </recommendedName>
</protein>
<comment type="similarity">
    <text evidence="3">Belongs to the telombin family.</text>
</comment>
<keyword evidence="6" id="KW-0238">DNA-binding</keyword>